<dbReference type="GO" id="GO:0070573">
    <property type="term" value="F:metallodipeptidase activity"/>
    <property type="evidence" value="ECO:0007669"/>
    <property type="project" value="InterPro"/>
</dbReference>
<proteinExistence type="inferred from homology"/>
<evidence type="ECO:0000256" key="6">
    <source>
        <dbReference type="ARBA" id="ARBA00014116"/>
    </source>
</evidence>
<dbReference type="Pfam" id="PF04389">
    <property type="entry name" value="Peptidase_M28"/>
    <property type="match status" value="1"/>
</dbReference>
<keyword evidence="12" id="KW-0378">Hydrolase</keyword>
<keyword evidence="13" id="KW-0256">Endoplasmic reticulum</keyword>
<evidence type="ECO:0000256" key="14">
    <source>
        <dbReference type="ARBA" id="ARBA00022833"/>
    </source>
</evidence>
<dbReference type="FunFam" id="3.50.30.30:FF:000009">
    <property type="entry name" value="Carboxypeptidase Q"/>
    <property type="match status" value="1"/>
</dbReference>
<dbReference type="InterPro" id="IPR039866">
    <property type="entry name" value="CPQ"/>
</dbReference>
<evidence type="ECO:0000256" key="7">
    <source>
        <dbReference type="ARBA" id="ARBA00022525"/>
    </source>
</evidence>
<accession>A0A146MCD9</accession>
<sequence length="500" mass="54846">LFRQKTSRNHPIYFGCLSNTIETMKTCALVAFFALVSSPDSARGVSLPNVSENTESCSLPDDLIKEIQSYKTTVNRIINSVVNGSFSGEVWNELANFTDKFGSRIVGSENLENSIDFMLERSKKFNLDKVHTEPVTVPHWIRGDESATLLLPRVKKLNMLGLGGSVATPLPEGITAQVIVVEDFDELNARAAEVKGKIVVFAEKWVSYGVTVQYRSKAASVAAKFGAVATLVRSVAPFSLNTPHTGWQSYASGVNRIPTACITVEDAKMLLRMDRRGERIVINLKMSAKLLDPKVSRNTVVEVTGHTRPDLYVLVSGHLDSWDVGNGAMDDGGGAFISWYTPVLLKKLGLTPRRTVRAVMWTGEEPGLIGAFAFQKAHPNDNEIVLAMESDEGTFNPTGISMRGTNKATCMVQEILKLLEPINASKLTLSDDVGSDIMVWSNSKVPLAALSNDNERYFWYHHTDADTMEAEDPDVLDRCLAVWAAVSYVVADLSVRLPVG</sequence>
<keyword evidence="15" id="KW-0333">Golgi apparatus</keyword>
<reference evidence="23" key="1">
    <citation type="journal article" date="2016" name="Gigascience">
        <title>De novo construction of an expanded transcriptome assembly for the western tarnished plant bug, Lygus hesperus.</title>
        <authorList>
            <person name="Tassone E.E."/>
            <person name="Geib S.M."/>
            <person name="Hall B."/>
            <person name="Fabrick J.A."/>
            <person name="Brent C.S."/>
            <person name="Hull J.J."/>
        </authorList>
    </citation>
    <scope>NUCLEOTIDE SEQUENCE</scope>
</reference>
<dbReference type="PANTHER" id="PTHR12053">
    <property type="entry name" value="PROTEASE FAMILY M28 PLASMA GLUTAMATE CARBOXYPEPTIDASE-RELATED"/>
    <property type="match status" value="1"/>
</dbReference>
<keyword evidence="17" id="KW-0865">Zymogen</keyword>
<feature type="domain" description="Peptidase M28" evidence="22">
    <location>
        <begin position="298"/>
        <end position="486"/>
    </location>
</feature>
<evidence type="ECO:0000256" key="12">
    <source>
        <dbReference type="ARBA" id="ARBA00022801"/>
    </source>
</evidence>
<comment type="subunit">
    <text evidence="20">Homodimer. The monomeric form is inactive while the homodimer is active.</text>
</comment>
<evidence type="ECO:0000256" key="9">
    <source>
        <dbReference type="ARBA" id="ARBA00022670"/>
    </source>
</evidence>
<dbReference type="GO" id="GO:0005794">
    <property type="term" value="C:Golgi apparatus"/>
    <property type="evidence" value="ECO:0007669"/>
    <property type="project" value="UniProtKB-SubCell"/>
</dbReference>
<dbReference type="SUPFAM" id="SSF53187">
    <property type="entry name" value="Zn-dependent exopeptidases"/>
    <property type="match status" value="1"/>
</dbReference>
<dbReference type="GO" id="GO:0046872">
    <property type="term" value="F:metal ion binding"/>
    <property type="evidence" value="ECO:0007669"/>
    <property type="project" value="UniProtKB-KW"/>
</dbReference>
<dbReference type="InterPro" id="IPR007484">
    <property type="entry name" value="Peptidase_M28"/>
</dbReference>
<evidence type="ECO:0000256" key="17">
    <source>
        <dbReference type="ARBA" id="ARBA00023145"/>
    </source>
</evidence>
<dbReference type="GO" id="GO:0005615">
    <property type="term" value="C:extracellular space"/>
    <property type="evidence" value="ECO:0007669"/>
    <property type="project" value="TreeGrafter"/>
</dbReference>
<keyword evidence="11" id="KW-0732">Signal</keyword>
<dbReference type="CDD" id="cd03883">
    <property type="entry name" value="M28_Pgcp_like"/>
    <property type="match status" value="1"/>
</dbReference>
<dbReference type="EMBL" id="GDHC01001178">
    <property type="protein sequence ID" value="JAQ17451.1"/>
    <property type="molecule type" value="Transcribed_RNA"/>
</dbReference>
<evidence type="ECO:0000256" key="8">
    <source>
        <dbReference type="ARBA" id="ARBA00022645"/>
    </source>
</evidence>
<keyword evidence="14" id="KW-0862">Zinc</keyword>
<keyword evidence="8 23" id="KW-0121">Carboxypeptidase</keyword>
<dbReference type="GO" id="GO:0005764">
    <property type="term" value="C:lysosome"/>
    <property type="evidence" value="ECO:0007669"/>
    <property type="project" value="UniProtKB-SubCell"/>
</dbReference>
<organism evidence="23">
    <name type="scientific">Lygus hesperus</name>
    <name type="common">Western plant bug</name>
    <dbReference type="NCBI Taxonomy" id="30085"/>
    <lineage>
        <taxon>Eukaryota</taxon>
        <taxon>Metazoa</taxon>
        <taxon>Ecdysozoa</taxon>
        <taxon>Arthropoda</taxon>
        <taxon>Hexapoda</taxon>
        <taxon>Insecta</taxon>
        <taxon>Pterygota</taxon>
        <taxon>Neoptera</taxon>
        <taxon>Paraneoptera</taxon>
        <taxon>Hemiptera</taxon>
        <taxon>Heteroptera</taxon>
        <taxon>Panheteroptera</taxon>
        <taxon>Cimicomorpha</taxon>
        <taxon>Miridae</taxon>
        <taxon>Mirini</taxon>
        <taxon>Lygus</taxon>
    </lineage>
</organism>
<evidence type="ECO:0000256" key="5">
    <source>
        <dbReference type="ARBA" id="ARBA00010918"/>
    </source>
</evidence>
<gene>
    <name evidence="23" type="primary">pgcp_8</name>
    <name evidence="23" type="ORF">g.75722</name>
</gene>
<keyword evidence="7" id="KW-0964">Secreted</keyword>
<keyword evidence="16" id="KW-0482">Metalloprotease</keyword>
<evidence type="ECO:0000256" key="2">
    <source>
        <dbReference type="ARBA" id="ARBA00004371"/>
    </source>
</evidence>
<keyword evidence="10" id="KW-0479">Metal-binding</keyword>
<dbReference type="AlphaFoldDB" id="A0A146MCD9"/>
<keyword evidence="18" id="KW-0325">Glycoprotein</keyword>
<dbReference type="Gene3D" id="3.50.30.30">
    <property type="match status" value="1"/>
</dbReference>
<evidence type="ECO:0000256" key="4">
    <source>
        <dbReference type="ARBA" id="ARBA00004613"/>
    </source>
</evidence>
<comment type="subcellular location">
    <subcellularLocation>
        <location evidence="1">Endoplasmic reticulum</location>
    </subcellularLocation>
    <subcellularLocation>
        <location evidence="3">Golgi apparatus</location>
    </subcellularLocation>
    <subcellularLocation>
        <location evidence="2">Lysosome</location>
    </subcellularLocation>
    <subcellularLocation>
        <location evidence="4">Secreted</location>
    </subcellularLocation>
</comment>
<keyword evidence="9" id="KW-0645">Protease</keyword>
<evidence type="ECO:0000256" key="11">
    <source>
        <dbReference type="ARBA" id="ARBA00022729"/>
    </source>
</evidence>
<evidence type="ECO:0000256" key="16">
    <source>
        <dbReference type="ARBA" id="ARBA00023049"/>
    </source>
</evidence>
<keyword evidence="19" id="KW-0458">Lysosome</keyword>
<protein>
    <recommendedName>
        <fullName evidence="6">Carboxypeptidase Q</fullName>
    </recommendedName>
    <alternativeName>
        <fullName evidence="21">Plasma glutamate carboxypeptidase</fullName>
    </alternativeName>
</protein>
<comment type="similarity">
    <text evidence="5">Belongs to the peptidase M28 family.</text>
</comment>
<evidence type="ECO:0000256" key="10">
    <source>
        <dbReference type="ARBA" id="ARBA00022723"/>
    </source>
</evidence>
<evidence type="ECO:0000259" key="22">
    <source>
        <dbReference type="Pfam" id="PF04389"/>
    </source>
</evidence>
<dbReference type="GO" id="GO:0005783">
    <property type="term" value="C:endoplasmic reticulum"/>
    <property type="evidence" value="ECO:0007669"/>
    <property type="project" value="UniProtKB-SubCell"/>
</dbReference>
<evidence type="ECO:0000256" key="19">
    <source>
        <dbReference type="ARBA" id="ARBA00023228"/>
    </source>
</evidence>
<evidence type="ECO:0000256" key="20">
    <source>
        <dbReference type="ARBA" id="ARBA00025833"/>
    </source>
</evidence>
<evidence type="ECO:0000256" key="13">
    <source>
        <dbReference type="ARBA" id="ARBA00022824"/>
    </source>
</evidence>
<dbReference type="GO" id="GO:0043171">
    <property type="term" value="P:peptide catabolic process"/>
    <property type="evidence" value="ECO:0007669"/>
    <property type="project" value="TreeGrafter"/>
</dbReference>
<dbReference type="Gene3D" id="3.40.630.10">
    <property type="entry name" value="Zn peptidases"/>
    <property type="match status" value="1"/>
</dbReference>
<evidence type="ECO:0000256" key="15">
    <source>
        <dbReference type="ARBA" id="ARBA00023034"/>
    </source>
</evidence>
<evidence type="ECO:0000256" key="21">
    <source>
        <dbReference type="ARBA" id="ARBA00033328"/>
    </source>
</evidence>
<evidence type="ECO:0000256" key="18">
    <source>
        <dbReference type="ARBA" id="ARBA00023180"/>
    </source>
</evidence>
<evidence type="ECO:0000256" key="3">
    <source>
        <dbReference type="ARBA" id="ARBA00004555"/>
    </source>
</evidence>
<dbReference type="GO" id="GO:0004180">
    <property type="term" value="F:carboxypeptidase activity"/>
    <property type="evidence" value="ECO:0007669"/>
    <property type="project" value="UniProtKB-KW"/>
</dbReference>
<evidence type="ECO:0000313" key="23">
    <source>
        <dbReference type="EMBL" id="JAQ17451.1"/>
    </source>
</evidence>
<name>A0A146MCD9_LYGHE</name>
<evidence type="ECO:0000256" key="1">
    <source>
        <dbReference type="ARBA" id="ARBA00004240"/>
    </source>
</evidence>
<dbReference type="PANTHER" id="PTHR12053:SF3">
    <property type="entry name" value="CARBOXYPEPTIDASE Q"/>
    <property type="match status" value="1"/>
</dbReference>
<feature type="non-terminal residue" evidence="23">
    <location>
        <position position="1"/>
    </location>
</feature>
<dbReference type="GO" id="GO:0006508">
    <property type="term" value="P:proteolysis"/>
    <property type="evidence" value="ECO:0007669"/>
    <property type="project" value="UniProtKB-KW"/>
</dbReference>